<keyword evidence="2" id="KW-1185">Reference proteome</keyword>
<organism evidence="1 2">
    <name type="scientific">Novosphingobium panipatense</name>
    <dbReference type="NCBI Taxonomy" id="428991"/>
    <lineage>
        <taxon>Bacteria</taxon>
        <taxon>Pseudomonadati</taxon>
        <taxon>Pseudomonadota</taxon>
        <taxon>Alphaproteobacteria</taxon>
        <taxon>Sphingomonadales</taxon>
        <taxon>Sphingomonadaceae</taxon>
        <taxon>Novosphingobium</taxon>
    </lineage>
</organism>
<reference evidence="1 2" key="1">
    <citation type="submission" date="2017-05" db="EMBL/GenBank/DDBJ databases">
        <authorList>
            <person name="Varghese N."/>
            <person name="Submissions S."/>
        </authorList>
    </citation>
    <scope>NUCLEOTIDE SEQUENCE [LARGE SCALE GENOMIC DNA]</scope>
    <source>
        <strain evidence="1 2">SM16</strain>
    </source>
</reference>
<evidence type="ECO:0000313" key="2">
    <source>
        <dbReference type="Proteomes" id="UP001157910"/>
    </source>
</evidence>
<sequence>MAIDKVVSSGLSGGTKRTKKFLSVQGSLNQRWADQECRRSRNAKRKCLLRSLCHHRIYLASMVLQILLDPIPLATRAFDHFAQDRRLQHPAFAHQGMMNLRIDRLPISSERNSCRALRHRSENRPVFIDNRHIAIFFKRHSKLRFGHLARRTLIVRKDRDGDVRLGWPFTRRALIAEKRLRYIAARYVATERRHLSEDEAHSEAQRYDTG</sequence>
<evidence type="ECO:0000313" key="1">
    <source>
        <dbReference type="EMBL" id="SMP80797.1"/>
    </source>
</evidence>
<accession>A0ABY1QTZ2</accession>
<name>A0ABY1QTZ2_9SPHN</name>
<gene>
    <name evidence="1" type="ORF">SAMN06296065_11541</name>
</gene>
<dbReference type="EMBL" id="FXUI01000015">
    <property type="protein sequence ID" value="SMP80797.1"/>
    <property type="molecule type" value="Genomic_DNA"/>
</dbReference>
<proteinExistence type="predicted"/>
<dbReference type="Proteomes" id="UP001157910">
    <property type="component" value="Unassembled WGS sequence"/>
</dbReference>
<protein>
    <submittedName>
        <fullName evidence="1">Uncharacterized protein</fullName>
    </submittedName>
</protein>
<comment type="caution">
    <text evidence="1">The sequence shown here is derived from an EMBL/GenBank/DDBJ whole genome shotgun (WGS) entry which is preliminary data.</text>
</comment>